<evidence type="ECO:0000313" key="1">
    <source>
        <dbReference type="EMBL" id="MBI4726861.1"/>
    </source>
</evidence>
<comment type="caution">
    <text evidence="1">The sequence shown here is derived from an EMBL/GenBank/DDBJ whole genome shotgun (WGS) entry which is preliminary data.</text>
</comment>
<evidence type="ECO:0008006" key="3">
    <source>
        <dbReference type="Google" id="ProtNLM"/>
    </source>
</evidence>
<name>A0A933MKX2_UNCT6</name>
<proteinExistence type="predicted"/>
<dbReference type="GO" id="GO:0003676">
    <property type="term" value="F:nucleic acid binding"/>
    <property type="evidence" value="ECO:0007669"/>
    <property type="project" value="InterPro"/>
</dbReference>
<dbReference type="Gene3D" id="3.40.1350.10">
    <property type="match status" value="1"/>
</dbReference>
<dbReference type="EMBL" id="JACQXR010000085">
    <property type="protein sequence ID" value="MBI4726861.1"/>
    <property type="molecule type" value="Genomic_DNA"/>
</dbReference>
<accession>A0A933MKX2</accession>
<dbReference type="Proteomes" id="UP000736328">
    <property type="component" value="Unassembled WGS sequence"/>
</dbReference>
<evidence type="ECO:0000313" key="2">
    <source>
        <dbReference type="Proteomes" id="UP000736328"/>
    </source>
</evidence>
<protein>
    <recommendedName>
        <fullName evidence="3">EVE domain-containing protein</fullName>
    </recommendedName>
</protein>
<sequence length="385" mass="43891">MTTHVFIVNESSFPIHLEYLFAGTGAADANDHIGLLSDIKRVRIGDRVIFYLETKESSGIDGGFFGIFKIANINPIVIQDSGNPTYLEQQLGKKLIYRVRIDPADVYSKGVVEYQALDNLPVYAKEILWSLIYRKLKGQRGCTPLTIEESDRLIDMIQRANNNRPLRYNNSDGFTYNASSQEIKVVSNGRKRYAGATNPATPILPQILKLANSSRAFEIHLQAYFTENSGLNVNQTLDTITDPASQIIWLGNEVKCGVGMRSIDIFSIINLPRNIRQYKIMELKDEQVTPTITRQIFKYINWTSQYINGAINANIQPIVVAREIPNSGNNRLRRKKLDSNGNPTTFWQEIRDAFNVFNAKNLAMPILYYEYNFVRNNIVFTQVRY</sequence>
<organism evidence="1 2">
    <name type="scientific">candidate division TA06 bacterium</name>
    <dbReference type="NCBI Taxonomy" id="2250710"/>
    <lineage>
        <taxon>Bacteria</taxon>
        <taxon>Bacteria division TA06</taxon>
    </lineage>
</organism>
<dbReference type="InterPro" id="IPR011856">
    <property type="entry name" value="tRNA_endonuc-like_dom_sf"/>
</dbReference>
<gene>
    <name evidence="1" type="ORF">HY768_06510</name>
</gene>
<reference evidence="1" key="1">
    <citation type="submission" date="2020-07" db="EMBL/GenBank/DDBJ databases">
        <title>Huge and variable diversity of episymbiotic CPR bacteria and DPANN archaea in groundwater ecosystems.</title>
        <authorList>
            <person name="He C.Y."/>
            <person name="Keren R."/>
            <person name="Whittaker M."/>
            <person name="Farag I.F."/>
            <person name="Doudna J."/>
            <person name="Cate J.H.D."/>
            <person name="Banfield J.F."/>
        </authorList>
    </citation>
    <scope>NUCLEOTIDE SEQUENCE</scope>
    <source>
        <strain evidence="1">NC_groundwater_1520_Pr4_B-0.1um_53_5</strain>
    </source>
</reference>
<dbReference type="Gene3D" id="3.10.590.10">
    <property type="entry name" value="ph1033 like domains"/>
    <property type="match status" value="1"/>
</dbReference>
<dbReference type="AlphaFoldDB" id="A0A933MKX2"/>